<feature type="domain" description="Gfo/Idh/MocA-like oxidoreductase N-terminal" evidence="3">
    <location>
        <begin position="6"/>
        <end position="117"/>
    </location>
</feature>
<keyword evidence="6" id="KW-1185">Reference proteome</keyword>
<protein>
    <submittedName>
        <fullName evidence="5">Putative dehydrogenase</fullName>
    </submittedName>
</protein>
<dbReference type="SUPFAM" id="SSF51735">
    <property type="entry name" value="NAD(P)-binding Rossmann-fold domains"/>
    <property type="match status" value="1"/>
</dbReference>
<sequence length="331" mass="36292">MNKKVRWGVLSTAKIGLTQVIPAMQQGQYSEVVAIASANAEKVTEAAARLGIAQIFNSYEDLLASPDVDAIYNPLPNHLHVPYTIKALQAGKHVLCEKPIGLNPAEAQQLIDAAAQYPHLKVMEAFMYRFHPQWQKAKEIVADGLLGEVKYIHTDFSYHNIDPANIRNKPEVGGGALMDIGCYCISFPRFIWGQEPQRVVGLVHRDAEFGTDTLTTGLLDFGDGRQASLSCSTRMEPFQRAAIGGDKGRLEIEIPVNAPADVPVKLYLQRNREIEEIIIPAYNQYTLQGDAISEAIINNTAAPTPLADALGNMRVIDALVSSAKQGIWMSV</sequence>
<dbReference type="Pfam" id="PF22725">
    <property type="entry name" value="GFO_IDH_MocA_C3"/>
    <property type="match status" value="1"/>
</dbReference>
<dbReference type="AlphaFoldDB" id="A0A2T5J7D6"/>
<dbReference type="SUPFAM" id="SSF55347">
    <property type="entry name" value="Glyceraldehyde-3-phosphate dehydrogenase-like, C-terminal domain"/>
    <property type="match status" value="1"/>
</dbReference>
<reference evidence="5 6" key="1">
    <citation type="submission" date="2018-04" db="EMBL/GenBank/DDBJ databases">
        <title>Genomic Encyclopedia of Archaeal and Bacterial Type Strains, Phase II (KMG-II): from individual species to whole genera.</title>
        <authorList>
            <person name="Goeker M."/>
        </authorList>
    </citation>
    <scope>NUCLEOTIDE SEQUENCE [LARGE SCALE GENOMIC DNA]</scope>
    <source>
        <strain evidence="5 6">DSM 26809</strain>
    </source>
</reference>
<accession>A0A2T5J7D6</accession>
<dbReference type="RefSeq" id="WP_107829942.1">
    <property type="nucleotide sequence ID" value="NZ_CP160205.1"/>
</dbReference>
<dbReference type="Pfam" id="PF01408">
    <property type="entry name" value="GFO_IDH_MocA"/>
    <property type="match status" value="1"/>
</dbReference>
<evidence type="ECO:0000259" key="3">
    <source>
        <dbReference type="Pfam" id="PF01408"/>
    </source>
</evidence>
<dbReference type="GO" id="GO:0000166">
    <property type="term" value="F:nucleotide binding"/>
    <property type="evidence" value="ECO:0007669"/>
    <property type="project" value="InterPro"/>
</dbReference>
<name>A0A2T5J7D6_9SPHI</name>
<evidence type="ECO:0000313" key="5">
    <source>
        <dbReference type="EMBL" id="PTQ95062.1"/>
    </source>
</evidence>
<evidence type="ECO:0000256" key="2">
    <source>
        <dbReference type="ARBA" id="ARBA00023002"/>
    </source>
</evidence>
<comment type="similarity">
    <text evidence="1">Belongs to the Gfo/Idh/MocA family.</text>
</comment>
<dbReference type="InterPro" id="IPR036291">
    <property type="entry name" value="NAD(P)-bd_dom_sf"/>
</dbReference>
<evidence type="ECO:0000313" key="6">
    <source>
        <dbReference type="Proteomes" id="UP000244168"/>
    </source>
</evidence>
<dbReference type="Gene3D" id="3.40.50.720">
    <property type="entry name" value="NAD(P)-binding Rossmann-like Domain"/>
    <property type="match status" value="1"/>
</dbReference>
<dbReference type="InterPro" id="IPR050984">
    <property type="entry name" value="Gfo/Idh/MocA_domain"/>
</dbReference>
<dbReference type="InterPro" id="IPR055170">
    <property type="entry name" value="GFO_IDH_MocA-like_dom"/>
</dbReference>
<organism evidence="5 6">
    <name type="scientific">Mucilaginibacter yixingensis</name>
    <dbReference type="NCBI Taxonomy" id="1295612"/>
    <lineage>
        <taxon>Bacteria</taxon>
        <taxon>Pseudomonadati</taxon>
        <taxon>Bacteroidota</taxon>
        <taxon>Sphingobacteriia</taxon>
        <taxon>Sphingobacteriales</taxon>
        <taxon>Sphingobacteriaceae</taxon>
        <taxon>Mucilaginibacter</taxon>
    </lineage>
</organism>
<dbReference type="InterPro" id="IPR000683">
    <property type="entry name" value="Gfo/Idh/MocA-like_OxRdtase_N"/>
</dbReference>
<dbReference type="GO" id="GO:0016491">
    <property type="term" value="F:oxidoreductase activity"/>
    <property type="evidence" value="ECO:0007669"/>
    <property type="project" value="UniProtKB-KW"/>
</dbReference>
<evidence type="ECO:0000259" key="4">
    <source>
        <dbReference type="Pfam" id="PF22725"/>
    </source>
</evidence>
<keyword evidence="2" id="KW-0560">Oxidoreductase</keyword>
<evidence type="ECO:0000256" key="1">
    <source>
        <dbReference type="ARBA" id="ARBA00010928"/>
    </source>
</evidence>
<comment type="caution">
    <text evidence="5">The sequence shown here is derived from an EMBL/GenBank/DDBJ whole genome shotgun (WGS) entry which is preliminary data.</text>
</comment>
<dbReference type="Proteomes" id="UP000244168">
    <property type="component" value="Unassembled WGS sequence"/>
</dbReference>
<gene>
    <name evidence="5" type="ORF">C8P68_106277</name>
</gene>
<dbReference type="EMBL" id="QAOQ01000006">
    <property type="protein sequence ID" value="PTQ95062.1"/>
    <property type="molecule type" value="Genomic_DNA"/>
</dbReference>
<dbReference type="OrthoDB" id="9815825at2"/>
<dbReference type="Gene3D" id="3.30.360.10">
    <property type="entry name" value="Dihydrodipicolinate Reductase, domain 2"/>
    <property type="match status" value="1"/>
</dbReference>
<dbReference type="PANTHER" id="PTHR22604:SF105">
    <property type="entry name" value="TRANS-1,2-DIHYDROBENZENE-1,2-DIOL DEHYDROGENASE"/>
    <property type="match status" value="1"/>
</dbReference>
<proteinExistence type="inferred from homology"/>
<dbReference type="PANTHER" id="PTHR22604">
    <property type="entry name" value="OXIDOREDUCTASES"/>
    <property type="match status" value="1"/>
</dbReference>
<feature type="domain" description="GFO/IDH/MocA-like oxidoreductase" evidence="4">
    <location>
        <begin position="134"/>
        <end position="251"/>
    </location>
</feature>